<evidence type="ECO:0000256" key="7">
    <source>
        <dbReference type="ARBA" id="ARBA00025178"/>
    </source>
</evidence>
<reference evidence="9" key="1">
    <citation type="submission" date="2021-03" db="EMBL/GenBank/DDBJ databases">
        <title>Comparative genomics and phylogenomic investigation of the class Geoglossomycetes provide insights into ecological specialization and systematics.</title>
        <authorList>
            <person name="Melie T."/>
            <person name="Pirro S."/>
            <person name="Miller A.N."/>
            <person name="Quandt A."/>
        </authorList>
    </citation>
    <scope>NUCLEOTIDE SEQUENCE</scope>
    <source>
        <strain evidence="9">GBOQ0MN5Z8</strain>
    </source>
</reference>
<evidence type="ECO:0000256" key="4">
    <source>
        <dbReference type="ARBA" id="ARBA00023015"/>
    </source>
</evidence>
<accession>A0A9P8HWG7</accession>
<gene>
    <name evidence="9" type="ORF">FGG08_007367</name>
</gene>
<comment type="caution">
    <text evidence="9">The sequence shown here is derived from an EMBL/GenBank/DDBJ whole genome shotgun (WGS) entry which is preliminary data.</text>
</comment>
<dbReference type="OrthoDB" id="5595141at2759"/>
<evidence type="ECO:0000256" key="6">
    <source>
        <dbReference type="ARBA" id="ARBA00023242"/>
    </source>
</evidence>
<evidence type="ECO:0000256" key="8">
    <source>
        <dbReference type="SAM" id="MobiDB-lite"/>
    </source>
</evidence>
<evidence type="ECO:0000256" key="1">
    <source>
        <dbReference type="ARBA" id="ARBA00004123"/>
    </source>
</evidence>
<feature type="compositionally biased region" description="Low complexity" evidence="8">
    <location>
        <begin position="25"/>
        <end position="42"/>
    </location>
</feature>
<keyword evidence="5" id="KW-0804">Transcription</keyword>
<proteinExistence type="inferred from homology"/>
<comment type="function">
    <text evidence="7">Component of the NuA4 histone acetyltransferase complex which is involved in transcriptional activation of selected genes principally by acetylation of nucleosomal histone H4 and H2A. The NuA4 complex is also involved in DNA repair.</text>
</comment>
<dbReference type="GO" id="GO:0006357">
    <property type="term" value="P:regulation of transcription by RNA polymerase II"/>
    <property type="evidence" value="ECO:0007669"/>
    <property type="project" value="TreeGrafter"/>
</dbReference>
<organism evidence="9 10">
    <name type="scientific">Glutinoglossum americanum</name>
    <dbReference type="NCBI Taxonomy" id="1670608"/>
    <lineage>
        <taxon>Eukaryota</taxon>
        <taxon>Fungi</taxon>
        <taxon>Dikarya</taxon>
        <taxon>Ascomycota</taxon>
        <taxon>Pezizomycotina</taxon>
        <taxon>Geoglossomycetes</taxon>
        <taxon>Geoglossales</taxon>
        <taxon>Geoglossaceae</taxon>
        <taxon>Glutinoglossum</taxon>
    </lineage>
</organism>
<feature type="region of interest" description="Disordered" evidence="8">
    <location>
        <begin position="1"/>
        <end position="43"/>
    </location>
</feature>
<sequence>MPPKKKLQLPTRAPSTIPQDDQPMADATPVAETPATTPAVPALQADPWTDEQEISLFKGVVNWKPAGMHKHFRMIAIAQQLRHHGVTGPDDRHTRIPGIWQKLRTLYNLEAIDARVNGPRSELRF</sequence>
<dbReference type="InterPro" id="IPR012423">
    <property type="entry name" value="Eaf7/MRGBP"/>
</dbReference>
<protein>
    <submittedName>
        <fullName evidence="9">Uncharacterized protein</fullName>
    </submittedName>
</protein>
<dbReference type="Proteomes" id="UP000698800">
    <property type="component" value="Unassembled WGS sequence"/>
</dbReference>
<evidence type="ECO:0000256" key="5">
    <source>
        <dbReference type="ARBA" id="ARBA00023163"/>
    </source>
</evidence>
<evidence type="ECO:0000256" key="2">
    <source>
        <dbReference type="ARBA" id="ARBA00007117"/>
    </source>
</evidence>
<keyword evidence="4" id="KW-0805">Transcription regulation</keyword>
<dbReference type="GO" id="GO:0005634">
    <property type="term" value="C:nucleus"/>
    <property type="evidence" value="ECO:0007669"/>
    <property type="project" value="UniProtKB-SubCell"/>
</dbReference>
<keyword evidence="10" id="KW-1185">Reference proteome</keyword>
<evidence type="ECO:0000256" key="3">
    <source>
        <dbReference type="ARBA" id="ARBA00022853"/>
    </source>
</evidence>
<dbReference type="EMBL" id="JAGHQL010000287">
    <property type="protein sequence ID" value="KAH0534032.1"/>
    <property type="molecule type" value="Genomic_DNA"/>
</dbReference>
<dbReference type="GO" id="GO:0035267">
    <property type="term" value="C:NuA4 histone acetyltransferase complex"/>
    <property type="evidence" value="ECO:0007669"/>
    <property type="project" value="TreeGrafter"/>
</dbReference>
<keyword evidence="3" id="KW-0156">Chromatin regulator</keyword>
<evidence type="ECO:0000313" key="10">
    <source>
        <dbReference type="Proteomes" id="UP000698800"/>
    </source>
</evidence>
<dbReference type="AlphaFoldDB" id="A0A9P8HWG7"/>
<dbReference type="Pfam" id="PF07904">
    <property type="entry name" value="Eaf7"/>
    <property type="match status" value="1"/>
</dbReference>
<comment type="subcellular location">
    <subcellularLocation>
        <location evidence="1">Nucleus</location>
    </subcellularLocation>
</comment>
<dbReference type="PANTHER" id="PTHR13581">
    <property type="entry name" value="MRG-BINDING PROTEIN"/>
    <property type="match status" value="1"/>
</dbReference>
<keyword evidence="6" id="KW-0539">Nucleus</keyword>
<dbReference type="GO" id="GO:0006325">
    <property type="term" value="P:chromatin organization"/>
    <property type="evidence" value="ECO:0007669"/>
    <property type="project" value="UniProtKB-KW"/>
</dbReference>
<dbReference type="PANTHER" id="PTHR13581:SF5">
    <property type="entry name" value="MRG_MORF4L-BINDING PROTEIN"/>
    <property type="match status" value="1"/>
</dbReference>
<comment type="similarity">
    <text evidence="2">Belongs to the EAF7 family.</text>
</comment>
<name>A0A9P8HWG7_9PEZI</name>
<evidence type="ECO:0000313" key="9">
    <source>
        <dbReference type="EMBL" id="KAH0534032.1"/>
    </source>
</evidence>